<sequence>MSQLDESPVVFSTIPCAGGMCAGVATLNAPKTLNGLTLDMTRLLATQLEHWASDSKVALVILKGAGDKAFCAGGDLHALHHSMLEYAGLAPVANVYAGTFFAEEYALDYRLHTFPKPVLVWGDGIVMGGGMGLMMGASHRIVTETSRLAMPEISIGLFPDVGGTWLLNRLPGKTGLFMGLTGAQVGAADALFAGLADYHVERGKWDQLTQAVASVSWTACAAGQQSNFRDDRDLALTNNHAKLHQLIAQLATQPTPLVGPLQTHQALIQRSCVSSNLDQVAANLLALAAQEDPWLQRAAKTFASGSPGSARLTFALLERTKRMSLAQVFRTEWIAGLMAASHGDFAEGIRALLIDKDKQPKWNPATLQEASADWVEKFFTLPIPPFKHPLHTLGELS</sequence>
<keyword evidence="6" id="KW-1185">Reference proteome</keyword>
<evidence type="ECO:0000256" key="3">
    <source>
        <dbReference type="ARBA" id="ARBA00022801"/>
    </source>
</evidence>
<dbReference type="GO" id="GO:0005829">
    <property type="term" value="C:cytosol"/>
    <property type="evidence" value="ECO:0007669"/>
    <property type="project" value="TreeGrafter"/>
</dbReference>
<dbReference type="AlphaFoldDB" id="A0A953T3Y0"/>
<dbReference type="InterPro" id="IPR029045">
    <property type="entry name" value="ClpP/crotonase-like_dom_sf"/>
</dbReference>
<name>A0A953T3Y0_9BURK</name>
<evidence type="ECO:0000313" key="5">
    <source>
        <dbReference type="EMBL" id="MBZ1349192.1"/>
    </source>
</evidence>
<dbReference type="SUPFAM" id="SSF52096">
    <property type="entry name" value="ClpP/crotonase"/>
    <property type="match status" value="1"/>
</dbReference>
<dbReference type="InterPro" id="IPR032259">
    <property type="entry name" value="HIBYL-CoA-H"/>
</dbReference>
<dbReference type="EC" id="3.1.2.4" evidence="2"/>
<comment type="catalytic activity">
    <reaction evidence="1">
        <text>3-hydroxy-2-methylpropanoyl-CoA + H2O = 3-hydroxy-2-methylpropanoate + CoA + H(+)</text>
        <dbReference type="Rhea" id="RHEA:20888"/>
        <dbReference type="ChEBI" id="CHEBI:11805"/>
        <dbReference type="ChEBI" id="CHEBI:15377"/>
        <dbReference type="ChEBI" id="CHEBI:15378"/>
        <dbReference type="ChEBI" id="CHEBI:57287"/>
        <dbReference type="ChEBI" id="CHEBI:57340"/>
        <dbReference type="EC" id="3.1.2.4"/>
    </reaction>
</comment>
<comment type="caution">
    <text evidence="5">The sequence shown here is derived from an EMBL/GenBank/DDBJ whole genome shotgun (WGS) entry which is preliminary data.</text>
</comment>
<feature type="domain" description="Enoyl-CoA hydratase/isomerase" evidence="4">
    <location>
        <begin position="23"/>
        <end position="379"/>
    </location>
</feature>
<dbReference type="InterPro" id="IPR045004">
    <property type="entry name" value="ECH_dom"/>
</dbReference>
<dbReference type="CDD" id="cd06558">
    <property type="entry name" value="crotonase-like"/>
    <property type="match status" value="1"/>
</dbReference>
<evidence type="ECO:0000313" key="6">
    <source>
        <dbReference type="Proteomes" id="UP000739565"/>
    </source>
</evidence>
<protein>
    <recommendedName>
        <fullName evidence="2">3-hydroxyisobutyryl-CoA hydrolase</fullName>
        <ecNumber evidence="2">3.1.2.4</ecNumber>
    </recommendedName>
</protein>
<dbReference type="RefSeq" id="WP_259659606.1">
    <property type="nucleotide sequence ID" value="NZ_JAHXRI010000001.1"/>
</dbReference>
<organism evidence="5 6">
    <name type="scientific">Zwartia hollandica</name>
    <dbReference type="NCBI Taxonomy" id="324606"/>
    <lineage>
        <taxon>Bacteria</taxon>
        <taxon>Pseudomonadati</taxon>
        <taxon>Pseudomonadota</taxon>
        <taxon>Betaproteobacteria</taxon>
        <taxon>Burkholderiales</taxon>
        <taxon>Alcaligenaceae</taxon>
        <taxon>Zwartia</taxon>
    </lineage>
</organism>
<dbReference type="EMBL" id="JAHXRI010000001">
    <property type="protein sequence ID" value="MBZ1349192.1"/>
    <property type="molecule type" value="Genomic_DNA"/>
</dbReference>
<accession>A0A953T3Y0</accession>
<dbReference type="Proteomes" id="UP000739565">
    <property type="component" value="Unassembled WGS sequence"/>
</dbReference>
<evidence type="ECO:0000256" key="1">
    <source>
        <dbReference type="ARBA" id="ARBA00001709"/>
    </source>
</evidence>
<dbReference type="PANTHER" id="PTHR43176:SF3">
    <property type="entry name" value="3-HYDROXYISOBUTYRYL-COA HYDROLASE, MITOCHONDRIAL"/>
    <property type="match status" value="1"/>
</dbReference>
<keyword evidence="3" id="KW-0378">Hydrolase</keyword>
<dbReference type="Gene3D" id="3.90.226.10">
    <property type="entry name" value="2-enoyl-CoA Hydratase, Chain A, domain 1"/>
    <property type="match status" value="1"/>
</dbReference>
<evidence type="ECO:0000256" key="2">
    <source>
        <dbReference type="ARBA" id="ARBA00011915"/>
    </source>
</evidence>
<dbReference type="Pfam" id="PF16113">
    <property type="entry name" value="ECH_2"/>
    <property type="match status" value="1"/>
</dbReference>
<evidence type="ECO:0000259" key="4">
    <source>
        <dbReference type="Pfam" id="PF16113"/>
    </source>
</evidence>
<dbReference type="GO" id="GO:0003860">
    <property type="term" value="F:3-hydroxyisobutyryl-CoA hydrolase activity"/>
    <property type="evidence" value="ECO:0007669"/>
    <property type="project" value="UniProtKB-EC"/>
</dbReference>
<reference evidence="5" key="1">
    <citation type="submission" date="2021-07" db="EMBL/GenBank/DDBJ databases">
        <title>New genus and species of the family Alcaligenaceae.</title>
        <authorList>
            <person name="Hahn M.W."/>
        </authorList>
    </citation>
    <scope>NUCLEOTIDE SEQUENCE</scope>
    <source>
        <strain evidence="5">LF4-65</strain>
    </source>
</reference>
<dbReference type="NCBIfam" id="NF004127">
    <property type="entry name" value="PRK05617.1"/>
    <property type="match status" value="1"/>
</dbReference>
<dbReference type="PANTHER" id="PTHR43176">
    <property type="entry name" value="3-HYDROXYISOBUTYRYL-COA HYDROLASE-RELATED"/>
    <property type="match status" value="1"/>
</dbReference>
<dbReference type="GO" id="GO:0006574">
    <property type="term" value="P:L-valine catabolic process"/>
    <property type="evidence" value="ECO:0007669"/>
    <property type="project" value="TreeGrafter"/>
</dbReference>
<gene>
    <name evidence="5" type="ORF">KZZ10_00905</name>
</gene>
<proteinExistence type="predicted"/>